<dbReference type="GO" id="GO:0008270">
    <property type="term" value="F:zinc ion binding"/>
    <property type="evidence" value="ECO:0007669"/>
    <property type="project" value="UniProtKB-KW"/>
</dbReference>
<evidence type="ECO:0000256" key="5">
    <source>
        <dbReference type="ARBA" id="ARBA00022833"/>
    </source>
</evidence>
<keyword evidence="3" id="KW-0547">Nucleotide-binding</keyword>
<feature type="domain" description="C3H1-type" evidence="9">
    <location>
        <begin position="266"/>
        <end position="297"/>
    </location>
</feature>
<dbReference type="InterPro" id="IPR000571">
    <property type="entry name" value="Znf_CCCH"/>
</dbReference>
<keyword evidence="6" id="KW-0067">ATP-binding</keyword>
<keyword evidence="2" id="KW-0732">Signal</keyword>
<evidence type="ECO:0000259" key="10">
    <source>
        <dbReference type="PROSITE" id="PS51392"/>
    </source>
</evidence>
<dbReference type="GO" id="GO:0051082">
    <property type="term" value="F:unfolded protein binding"/>
    <property type="evidence" value="ECO:0007669"/>
    <property type="project" value="TreeGrafter"/>
</dbReference>
<accession>A0AAV5SHF1</accession>
<evidence type="ECO:0000256" key="3">
    <source>
        <dbReference type="ARBA" id="ARBA00022741"/>
    </source>
</evidence>
<keyword evidence="1 7" id="KW-0479">Metal-binding</keyword>
<dbReference type="GO" id="GO:0006397">
    <property type="term" value="P:mRNA processing"/>
    <property type="evidence" value="ECO:0007669"/>
    <property type="project" value="InterPro"/>
</dbReference>
<reference evidence="11" key="1">
    <citation type="submission" date="2023-10" db="EMBL/GenBank/DDBJ databases">
        <title>Genome assembly of Pristionchus species.</title>
        <authorList>
            <person name="Yoshida K."/>
            <person name="Sommer R.J."/>
        </authorList>
    </citation>
    <scope>NUCLEOTIDE SEQUENCE</scope>
    <source>
        <strain evidence="11">RS0144</strain>
    </source>
</reference>
<keyword evidence="12" id="KW-1185">Reference proteome</keyword>
<dbReference type="Gene3D" id="1.20.1440.180">
    <property type="entry name" value="KEN domain"/>
    <property type="match status" value="1"/>
</dbReference>
<evidence type="ECO:0000259" key="9">
    <source>
        <dbReference type="PROSITE" id="PS50103"/>
    </source>
</evidence>
<comment type="caution">
    <text evidence="11">The sequence shown here is derived from an EMBL/GenBank/DDBJ whole genome shotgun (WGS) entry which is preliminary data.</text>
</comment>
<organism evidence="11 12">
    <name type="scientific">Pristionchus entomophagus</name>
    <dbReference type="NCBI Taxonomy" id="358040"/>
    <lineage>
        <taxon>Eukaryota</taxon>
        <taxon>Metazoa</taxon>
        <taxon>Ecdysozoa</taxon>
        <taxon>Nematoda</taxon>
        <taxon>Chromadorea</taxon>
        <taxon>Rhabditida</taxon>
        <taxon>Rhabditina</taxon>
        <taxon>Diplogasteromorpha</taxon>
        <taxon>Diplogasteroidea</taxon>
        <taxon>Neodiplogasteridae</taxon>
        <taxon>Pristionchus</taxon>
    </lineage>
</organism>
<dbReference type="PROSITE" id="PS51392">
    <property type="entry name" value="KEN"/>
    <property type="match status" value="1"/>
</dbReference>
<dbReference type="InterPro" id="IPR010513">
    <property type="entry name" value="KEN_dom"/>
</dbReference>
<dbReference type="EMBL" id="BTSX01000001">
    <property type="protein sequence ID" value="GMS79086.1"/>
    <property type="molecule type" value="Genomic_DNA"/>
</dbReference>
<proteinExistence type="predicted"/>
<feature type="domain" description="KEN" evidence="10">
    <location>
        <begin position="60"/>
        <end position="187"/>
    </location>
</feature>
<dbReference type="SUPFAM" id="SSF90229">
    <property type="entry name" value="CCCH zinc finger"/>
    <property type="match status" value="1"/>
</dbReference>
<evidence type="ECO:0000256" key="4">
    <source>
        <dbReference type="ARBA" id="ARBA00022771"/>
    </source>
</evidence>
<evidence type="ECO:0000256" key="8">
    <source>
        <dbReference type="SAM" id="MobiDB-lite"/>
    </source>
</evidence>
<dbReference type="GO" id="GO:0004674">
    <property type="term" value="F:protein serine/threonine kinase activity"/>
    <property type="evidence" value="ECO:0007669"/>
    <property type="project" value="InterPro"/>
</dbReference>
<gene>
    <name evidence="11" type="ORF">PENTCL1PPCAC_1261</name>
</gene>
<evidence type="ECO:0000256" key="7">
    <source>
        <dbReference type="PROSITE-ProRule" id="PRU00723"/>
    </source>
</evidence>
<dbReference type="SMART" id="SM00580">
    <property type="entry name" value="PUG"/>
    <property type="match status" value="1"/>
</dbReference>
<feature type="domain" description="C3H1-type" evidence="9">
    <location>
        <begin position="225"/>
        <end position="254"/>
    </location>
</feature>
<feature type="non-terminal residue" evidence="11">
    <location>
        <position position="323"/>
    </location>
</feature>
<dbReference type="AlphaFoldDB" id="A0AAV5SHF1"/>
<dbReference type="InterPro" id="IPR036855">
    <property type="entry name" value="Znf_CCCH_sf"/>
</dbReference>
<evidence type="ECO:0000313" key="11">
    <source>
        <dbReference type="EMBL" id="GMS79086.1"/>
    </source>
</evidence>
<dbReference type="Pfam" id="PF06479">
    <property type="entry name" value="Ribonuc_2-5A"/>
    <property type="match status" value="1"/>
</dbReference>
<keyword evidence="5 7" id="KW-0862">Zinc</keyword>
<evidence type="ECO:0000256" key="6">
    <source>
        <dbReference type="ARBA" id="ARBA00022840"/>
    </source>
</evidence>
<name>A0AAV5SHF1_9BILA</name>
<keyword evidence="4 7" id="KW-0863">Zinc-finger</keyword>
<protein>
    <recommendedName>
        <fullName evidence="13">C3H1-type domain-containing protein</fullName>
    </recommendedName>
</protein>
<evidence type="ECO:0000256" key="2">
    <source>
        <dbReference type="ARBA" id="ARBA00022729"/>
    </source>
</evidence>
<dbReference type="Proteomes" id="UP001432027">
    <property type="component" value="Unassembled WGS sequence"/>
</dbReference>
<evidence type="ECO:0008006" key="13">
    <source>
        <dbReference type="Google" id="ProtNLM"/>
    </source>
</evidence>
<dbReference type="PANTHER" id="PTHR13954">
    <property type="entry name" value="IRE1-RELATED"/>
    <property type="match status" value="1"/>
</dbReference>
<dbReference type="InterPro" id="IPR038357">
    <property type="entry name" value="KEN_sf"/>
</dbReference>
<dbReference type="SMART" id="SM00356">
    <property type="entry name" value="ZnF_C3H1"/>
    <property type="match status" value="2"/>
</dbReference>
<feature type="non-terminal residue" evidence="11">
    <location>
        <position position="1"/>
    </location>
</feature>
<dbReference type="PROSITE" id="PS50103">
    <property type="entry name" value="ZF_C3H1"/>
    <property type="match status" value="2"/>
</dbReference>
<sequence>KYSPKDVYSEACLSYHELIPHLSYHEIALSYRLIELSLSHSPIERPTATAILKLPYFWDTESTLEFFGNVSEKLNTAEGTLLERIEENPMDIFNGSWTSQICDPVMGALSQDGKWTYDGQSVKQLLRAMRNMKSHYRQLKGEALAALLYPDSFFHYFTSRFPELLRYTYEAMEWCSMDPIFKHRYSDEVRIRVKTMHDEIEIAKRDQRLPSTPTQQENQNDHNPNHKTRMCTRPLKDNGKCRMGDRCTFAHNIVEQREAKRKIKKWYKTTLCKDFTPLGGVCPRTPDEACDYIHPNDPEYADWKESERRLEEERRLREEKEKV</sequence>
<dbReference type="GO" id="GO:1990604">
    <property type="term" value="C:IRE1-TRAF2-ASK1 complex"/>
    <property type="evidence" value="ECO:0007669"/>
    <property type="project" value="TreeGrafter"/>
</dbReference>
<dbReference type="Gene3D" id="3.30.1370.210">
    <property type="match status" value="1"/>
</dbReference>
<feature type="zinc finger region" description="C3H1-type" evidence="7">
    <location>
        <begin position="266"/>
        <end position="297"/>
    </location>
</feature>
<dbReference type="GO" id="GO:0004521">
    <property type="term" value="F:RNA endonuclease activity"/>
    <property type="evidence" value="ECO:0007669"/>
    <property type="project" value="InterPro"/>
</dbReference>
<evidence type="ECO:0000256" key="1">
    <source>
        <dbReference type="ARBA" id="ARBA00022723"/>
    </source>
</evidence>
<feature type="region of interest" description="Disordered" evidence="8">
    <location>
        <begin position="206"/>
        <end position="230"/>
    </location>
</feature>
<feature type="compositionally biased region" description="Polar residues" evidence="8">
    <location>
        <begin position="209"/>
        <end position="218"/>
    </location>
</feature>
<evidence type="ECO:0000313" key="12">
    <source>
        <dbReference type="Proteomes" id="UP001432027"/>
    </source>
</evidence>
<feature type="zinc finger region" description="C3H1-type" evidence="7">
    <location>
        <begin position="225"/>
        <end position="254"/>
    </location>
</feature>
<dbReference type="PANTHER" id="PTHR13954:SF6">
    <property type="entry name" value="NON-SPECIFIC SERINE_THREONINE PROTEIN KINASE"/>
    <property type="match status" value="1"/>
</dbReference>
<dbReference type="InterPro" id="IPR045133">
    <property type="entry name" value="IRE1/2-like"/>
</dbReference>
<dbReference type="GO" id="GO:0070059">
    <property type="term" value="P:intrinsic apoptotic signaling pathway in response to endoplasmic reticulum stress"/>
    <property type="evidence" value="ECO:0007669"/>
    <property type="project" value="TreeGrafter"/>
</dbReference>
<dbReference type="GO" id="GO:0036498">
    <property type="term" value="P:IRE1-mediated unfolded protein response"/>
    <property type="evidence" value="ECO:0007669"/>
    <property type="project" value="TreeGrafter"/>
</dbReference>
<dbReference type="GO" id="GO:0005524">
    <property type="term" value="F:ATP binding"/>
    <property type="evidence" value="ECO:0007669"/>
    <property type="project" value="UniProtKB-KW"/>
</dbReference>